<name>A0A6J8AE35_MYTCO</name>
<dbReference type="Pfam" id="PF13975">
    <property type="entry name" value="gag-asp_proteas"/>
    <property type="match status" value="1"/>
</dbReference>
<keyword evidence="5" id="KW-1185">Reference proteome</keyword>
<accession>A0A6J8AE35</accession>
<dbReference type="Pfam" id="PF00098">
    <property type="entry name" value="zf-CCHC"/>
    <property type="match status" value="1"/>
</dbReference>
<feature type="domain" description="CCHC-type" evidence="3">
    <location>
        <begin position="166"/>
        <end position="181"/>
    </location>
</feature>
<feature type="compositionally biased region" description="Basic and acidic residues" evidence="2">
    <location>
        <begin position="141"/>
        <end position="150"/>
    </location>
</feature>
<dbReference type="OrthoDB" id="6156410at2759"/>
<dbReference type="EMBL" id="CACVKT020001351">
    <property type="protein sequence ID" value="CAC5366897.1"/>
    <property type="molecule type" value="Genomic_DNA"/>
</dbReference>
<sequence length="366" mass="40436">MIDEFAERVQEMATDGYIDTPEHVVETISVDAFLKGCTDKKAALLAMEKNPTRMDQALQFVKSSIHNQRVLLGYKKSDVRRVQFEKYDQDDSDGDSEIAVRVVNKKPNYEPWQETIEKRVLKTEQDITGISNNVGKILKILESRSNDNRRPRSPSPNRSPARTVTCYTCNQEGHYSNQCENKSNSSSPMRRNRIEEVGQSSIHPANTGQPPPSLHENSVNYAGLTGTYRNGSCEKNKGTNIAKLVENKPVDTKGIPSQEKSSMFTSQHEKPNACKAGLTGTCKQNFEGLKISEVSINDSYGPTVAASLILNVKINGVDVDAVVDTAAQVTIISEKFMKKLQPPLELKSSVTLKGAGAENKIKGKIC</sequence>
<dbReference type="GO" id="GO:0008270">
    <property type="term" value="F:zinc ion binding"/>
    <property type="evidence" value="ECO:0007669"/>
    <property type="project" value="UniProtKB-KW"/>
</dbReference>
<keyword evidence="1" id="KW-0862">Zinc</keyword>
<dbReference type="SUPFAM" id="SSF57756">
    <property type="entry name" value="Retrovirus zinc finger-like domains"/>
    <property type="match status" value="1"/>
</dbReference>
<feature type="region of interest" description="Disordered" evidence="2">
    <location>
        <begin position="141"/>
        <end position="163"/>
    </location>
</feature>
<keyword evidence="1" id="KW-0479">Metal-binding</keyword>
<protein>
    <recommendedName>
        <fullName evidence="3">CCHC-type domain-containing protein</fullName>
    </recommendedName>
</protein>
<dbReference type="InterPro" id="IPR021109">
    <property type="entry name" value="Peptidase_aspartic_dom_sf"/>
</dbReference>
<evidence type="ECO:0000313" key="5">
    <source>
        <dbReference type="Proteomes" id="UP000507470"/>
    </source>
</evidence>
<dbReference type="Gene3D" id="2.40.70.10">
    <property type="entry name" value="Acid Proteases"/>
    <property type="match status" value="1"/>
</dbReference>
<feature type="region of interest" description="Disordered" evidence="2">
    <location>
        <begin position="201"/>
        <end position="220"/>
    </location>
</feature>
<proteinExistence type="predicted"/>
<keyword evidence="1" id="KW-0863">Zinc-finger</keyword>
<reference evidence="4 5" key="1">
    <citation type="submission" date="2020-06" db="EMBL/GenBank/DDBJ databases">
        <authorList>
            <person name="Li R."/>
            <person name="Bekaert M."/>
        </authorList>
    </citation>
    <scope>NUCLEOTIDE SEQUENCE [LARGE SCALE GENOMIC DNA]</scope>
    <source>
        <strain evidence="5">wild</strain>
    </source>
</reference>
<evidence type="ECO:0000313" key="4">
    <source>
        <dbReference type="EMBL" id="CAC5366897.1"/>
    </source>
</evidence>
<dbReference type="AlphaFoldDB" id="A0A6J8AE35"/>
<organism evidence="4 5">
    <name type="scientific">Mytilus coruscus</name>
    <name type="common">Sea mussel</name>
    <dbReference type="NCBI Taxonomy" id="42192"/>
    <lineage>
        <taxon>Eukaryota</taxon>
        <taxon>Metazoa</taxon>
        <taxon>Spiralia</taxon>
        <taxon>Lophotrochozoa</taxon>
        <taxon>Mollusca</taxon>
        <taxon>Bivalvia</taxon>
        <taxon>Autobranchia</taxon>
        <taxon>Pteriomorphia</taxon>
        <taxon>Mytilida</taxon>
        <taxon>Mytiloidea</taxon>
        <taxon>Mytilidae</taxon>
        <taxon>Mytilinae</taxon>
        <taxon>Mytilus</taxon>
    </lineage>
</organism>
<dbReference type="Gene3D" id="4.10.60.10">
    <property type="entry name" value="Zinc finger, CCHC-type"/>
    <property type="match status" value="1"/>
</dbReference>
<dbReference type="PROSITE" id="PS50158">
    <property type="entry name" value="ZF_CCHC"/>
    <property type="match status" value="1"/>
</dbReference>
<dbReference type="Proteomes" id="UP000507470">
    <property type="component" value="Unassembled WGS sequence"/>
</dbReference>
<dbReference type="InterPro" id="IPR001878">
    <property type="entry name" value="Znf_CCHC"/>
</dbReference>
<dbReference type="InterPro" id="IPR036875">
    <property type="entry name" value="Znf_CCHC_sf"/>
</dbReference>
<evidence type="ECO:0000256" key="1">
    <source>
        <dbReference type="PROSITE-ProRule" id="PRU00047"/>
    </source>
</evidence>
<dbReference type="SUPFAM" id="SSF50630">
    <property type="entry name" value="Acid proteases"/>
    <property type="match status" value="1"/>
</dbReference>
<evidence type="ECO:0000256" key="2">
    <source>
        <dbReference type="SAM" id="MobiDB-lite"/>
    </source>
</evidence>
<dbReference type="SMART" id="SM00343">
    <property type="entry name" value="ZnF_C2HC"/>
    <property type="match status" value="1"/>
</dbReference>
<dbReference type="GO" id="GO:0003676">
    <property type="term" value="F:nucleic acid binding"/>
    <property type="evidence" value="ECO:0007669"/>
    <property type="project" value="InterPro"/>
</dbReference>
<evidence type="ECO:0000259" key="3">
    <source>
        <dbReference type="PROSITE" id="PS50158"/>
    </source>
</evidence>
<gene>
    <name evidence="4" type="ORF">MCOR_7004</name>
</gene>